<evidence type="ECO:0000313" key="2">
    <source>
        <dbReference type="EMBL" id="CDR48492.1"/>
    </source>
</evidence>
<name>A0A061BET7_RHOTO</name>
<feature type="compositionally biased region" description="Acidic residues" evidence="1">
    <location>
        <begin position="565"/>
        <end position="580"/>
    </location>
</feature>
<feature type="compositionally biased region" description="Basic residues" evidence="1">
    <location>
        <begin position="61"/>
        <end position="76"/>
    </location>
</feature>
<dbReference type="AlphaFoldDB" id="A0A061BET7"/>
<dbReference type="InterPro" id="IPR032675">
    <property type="entry name" value="LRR_dom_sf"/>
</dbReference>
<proteinExistence type="predicted"/>
<feature type="compositionally biased region" description="Polar residues" evidence="1">
    <location>
        <begin position="43"/>
        <end position="52"/>
    </location>
</feature>
<organism evidence="2">
    <name type="scientific">Rhodotorula toruloides</name>
    <name type="common">Yeast</name>
    <name type="synonym">Rhodosporidium toruloides</name>
    <dbReference type="NCBI Taxonomy" id="5286"/>
    <lineage>
        <taxon>Eukaryota</taxon>
        <taxon>Fungi</taxon>
        <taxon>Dikarya</taxon>
        <taxon>Basidiomycota</taxon>
        <taxon>Pucciniomycotina</taxon>
        <taxon>Microbotryomycetes</taxon>
        <taxon>Sporidiobolales</taxon>
        <taxon>Sporidiobolaceae</taxon>
        <taxon>Rhodotorula</taxon>
    </lineage>
</organism>
<evidence type="ECO:0000256" key="1">
    <source>
        <dbReference type="SAM" id="MobiDB-lite"/>
    </source>
</evidence>
<feature type="region of interest" description="Disordered" evidence="1">
    <location>
        <begin position="506"/>
        <end position="544"/>
    </location>
</feature>
<feature type="compositionally biased region" description="Basic and acidic residues" evidence="1">
    <location>
        <begin position="509"/>
        <end position="527"/>
    </location>
</feature>
<feature type="region of interest" description="Disordered" evidence="1">
    <location>
        <begin position="557"/>
        <end position="580"/>
    </location>
</feature>
<protein>
    <submittedName>
        <fullName evidence="2">RHTO0S18e01244g1_1</fullName>
    </submittedName>
</protein>
<feature type="compositionally biased region" description="Low complexity" evidence="1">
    <location>
        <begin position="12"/>
        <end position="41"/>
    </location>
</feature>
<dbReference type="Gene3D" id="3.80.10.10">
    <property type="entry name" value="Ribonuclease Inhibitor"/>
    <property type="match status" value="1"/>
</dbReference>
<feature type="compositionally biased region" description="Pro residues" evidence="1">
    <location>
        <begin position="125"/>
        <end position="140"/>
    </location>
</feature>
<dbReference type="SUPFAM" id="SSF52047">
    <property type="entry name" value="RNI-like"/>
    <property type="match status" value="1"/>
</dbReference>
<reference evidence="2" key="1">
    <citation type="journal article" date="2014" name="Genome Announc.">
        <title>Draft genome sequence of Rhodosporidium toruloides CECT1137, an oleaginous yeast of biotechnological interest.</title>
        <authorList>
            <person name="Morin N."/>
            <person name="Calcas X."/>
            <person name="Devillers H."/>
            <person name="Durrens P."/>
            <person name="Sherman D.J."/>
            <person name="Nicaud J.-M."/>
            <person name="Neuveglise C."/>
        </authorList>
    </citation>
    <scope>NUCLEOTIDE SEQUENCE</scope>
    <source>
        <strain evidence="2">CECT1137</strain>
    </source>
</reference>
<dbReference type="OrthoDB" id="2535448at2759"/>
<feature type="region of interest" description="Disordered" evidence="1">
    <location>
        <begin position="1"/>
        <end position="145"/>
    </location>
</feature>
<feature type="compositionally biased region" description="Basic residues" evidence="1">
    <location>
        <begin position="93"/>
        <end position="104"/>
    </location>
</feature>
<sequence length="580" mass="63153">MPQTRSSARGKASAQSDTAATASRAQDAQTATTASSSRLASNVGASTSQGTRQAGGDARKDGKKKRKSGGRKKRSRRNEDDEDADASGESSRRPAKRKKGKRRVKVEELSDFDAFSGSDDGGGQPPTPPPKDARWLPPPEPVDRLTDLPRELLQQILSCVLLPSEAGGQADRHSLARLALANRKLAVQVRSALYRELDIDTRVQAHAIHRTLHGQVMARGVKRLTANIENMVKASSSWPGWFTFHSMHSLCGILGSCRYLLSVSLYLIADTTAWMNSLCQALIDLRLLQEFNKDLAPSGKGEAAGAGSEEGMDIGWKPSASPSMLSVSQFVKPLSTLKSLRTLRLCGISSDSSTLPHPPLHSLKLTEVVLVEVNVTNYDLIQLLGDARSVKKFTLWRSSLLSKRGLIHVLKKCPALVELRVGGSWFGAKAEDDKHFPLNESFQYLPHLKLVHVSGSLISPAALELPNLCLNHLFVHRAPSWTPAAVHASLSKMSHDPPAVARLTLPAMRDPRKNKTGEGGRRGRSRSEAAQGVGEGWNETWRFTVQKTGEAKGCLVEDRWRKDGDDDSDTIVLDDSDSDA</sequence>
<gene>
    <name evidence="2" type="ORF">RHTO0S_18e01244g</name>
</gene>
<accession>A0A061BET7</accession>
<dbReference type="EMBL" id="LK052953">
    <property type="protein sequence ID" value="CDR48492.1"/>
    <property type="molecule type" value="Genomic_DNA"/>
</dbReference>